<organism evidence="1 2">
    <name type="scientific">Cryphonectria parasitica (strain ATCC 38755 / EP155)</name>
    <dbReference type="NCBI Taxonomy" id="660469"/>
    <lineage>
        <taxon>Eukaryota</taxon>
        <taxon>Fungi</taxon>
        <taxon>Dikarya</taxon>
        <taxon>Ascomycota</taxon>
        <taxon>Pezizomycotina</taxon>
        <taxon>Sordariomycetes</taxon>
        <taxon>Sordariomycetidae</taxon>
        <taxon>Diaporthales</taxon>
        <taxon>Cryphonectriaceae</taxon>
        <taxon>Cryphonectria-Endothia species complex</taxon>
        <taxon>Cryphonectria</taxon>
    </lineage>
</organism>
<gene>
    <name evidence="1" type="ORF">M406DRAFT_235029</name>
</gene>
<feature type="non-terminal residue" evidence="1">
    <location>
        <position position="78"/>
    </location>
</feature>
<feature type="non-terminal residue" evidence="1">
    <location>
        <position position="1"/>
    </location>
</feature>
<comment type="caution">
    <text evidence="1">The sequence shown here is derived from an EMBL/GenBank/DDBJ whole genome shotgun (WGS) entry which is preliminary data.</text>
</comment>
<dbReference type="AlphaFoldDB" id="A0A9P5CHE9"/>
<dbReference type="RefSeq" id="XP_040771093.1">
    <property type="nucleotide sequence ID" value="XM_040916008.1"/>
</dbReference>
<protein>
    <submittedName>
        <fullName evidence="1">Uncharacterized protein</fullName>
    </submittedName>
</protein>
<dbReference type="Proteomes" id="UP000803844">
    <property type="component" value="Unassembled WGS sequence"/>
</dbReference>
<proteinExistence type="predicted"/>
<dbReference type="EMBL" id="MU032354">
    <property type="protein sequence ID" value="KAF3760114.1"/>
    <property type="molecule type" value="Genomic_DNA"/>
</dbReference>
<keyword evidence="2" id="KW-1185">Reference proteome</keyword>
<evidence type="ECO:0000313" key="2">
    <source>
        <dbReference type="Proteomes" id="UP000803844"/>
    </source>
</evidence>
<dbReference type="GeneID" id="63833137"/>
<evidence type="ECO:0000313" key="1">
    <source>
        <dbReference type="EMBL" id="KAF3760114.1"/>
    </source>
</evidence>
<sequence>PEWYSHKDCDEITPAGDTAAIVVDARTNEAAIRIFDSTTKERVGFVGIEEQGNVVIVPWRDGWYYFCTRSPRVAHVKK</sequence>
<dbReference type="OrthoDB" id="5228066at2759"/>
<accession>A0A9P5CHE9</accession>
<name>A0A9P5CHE9_CRYP1</name>
<reference evidence="1" key="1">
    <citation type="journal article" date="2020" name="Phytopathology">
        <title>Genome sequence of the chestnut blight fungus Cryphonectria parasitica EP155: A fundamental resource for an archetypical invasive plant pathogen.</title>
        <authorList>
            <person name="Crouch J.A."/>
            <person name="Dawe A."/>
            <person name="Aerts A."/>
            <person name="Barry K."/>
            <person name="Churchill A.C.L."/>
            <person name="Grimwood J."/>
            <person name="Hillman B."/>
            <person name="Milgroom M.G."/>
            <person name="Pangilinan J."/>
            <person name="Smith M."/>
            <person name="Salamov A."/>
            <person name="Schmutz J."/>
            <person name="Yadav J."/>
            <person name="Grigoriev I.V."/>
            <person name="Nuss D."/>
        </authorList>
    </citation>
    <scope>NUCLEOTIDE SEQUENCE</scope>
    <source>
        <strain evidence="1">EP155</strain>
    </source>
</reference>